<dbReference type="Pfam" id="PF09372">
    <property type="entry name" value="PRANC"/>
    <property type="match status" value="1"/>
</dbReference>
<feature type="repeat" description="ANK" evidence="3">
    <location>
        <begin position="447"/>
        <end position="480"/>
    </location>
</feature>
<evidence type="ECO:0000259" key="4">
    <source>
        <dbReference type="Pfam" id="PF09372"/>
    </source>
</evidence>
<feature type="repeat" description="ANK" evidence="3">
    <location>
        <begin position="416"/>
        <end position="446"/>
    </location>
</feature>
<dbReference type="InterPro" id="IPR036770">
    <property type="entry name" value="Ankyrin_rpt-contain_sf"/>
</dbReference>
<dbReference type="PANTHER" id="PTHR24198:SF165">
    <property type="entry name" value="ANKYRIN REPEAT-CONTAINING PROTEIN-RELATED"/>
    <property type="match status" value="1"/>
</dbReference>
<dbReference type="Gene3D" id="1.25.40.20">
    <property type="entry name" value="Ankyrin repeat-containing domain"/>
    <property type="match status" value="4"/>
</dbReference>
<dbReference type="EMBL" id="KX857215">
    <property type="protein sequence ID" value="ARE67224.1"/>
    <property type="molecule type" value="Genomic_DNA"/>
</dbReference>
<dbReference type="PANTHER" id="PTHR24198">
    <property type="entry name" value="ANKYRIN REPEAT AND PROTEIN KINASE DOMAIN-CONTAINING PROTEIN"/>
    <property type="match status" value="1"/>
</dbReference>
<feature type="repeat" description="ANK" evidence="3">
    <location>
        <begin position="346"/>
        <end position="379"/>
    </location>
</feature>
<reference evidence="5" key="1">
    <citation type="journal article" date="2017" name="BMC Genomics">
        <title>Genomic characterization of two novel pathogenic avipoxviruses isolated from pacific shearwaters (Ardenna spp.).</title>
        <authorList>
            <person name="Sarker S."/>
            <person name="Das S."/>
            <person name="Lavers J.L."/>
            <person name="Hutton I."/>
            <person name="Helbig K."/>
            <person name="Imbery J."/>
            <person name="Upton C."/>
            <person name="Raidal S.R."/>
        </authorList>
    </citation>
    <scope>NUCLEOTIDE SEQUENCE [LARGE SCALE GENOMIC DNA]</scope>
    <source>
        <strain evidence="5">SWPV-2</strain>
    </source>
</reference>
<dbReference type="PRINTS" id="PR01415">
    <property type="entry name" value="ANKYRIN"/>
</dbReference>
<feature type="repeat" description="ANK" evidence="3">
    <location>
        <begin position="312"/>
        <end position="345"/>
    </location>
</feature>
<organism evidence="5">
    <name type="scientific">Shearwaterpox virus</name>
    <dbReference type="NCBI Taxonomy" id="1974596"/>
    <lineage>
        <taxon>Viruses</taxon>
        <taxon>Varidnaviria</taxon>
        <taxon>Bamfordvirae</taxon>
        <taxon>Nucleocytoviricota</taxon>
        <taxon>Pokkesviricetes</taxon>
        <taxon>Chitovirales</taxon>
        <taxon>Poxviridae</taxon>
        <taxon>Chordopoxvirinae</taxon>
        <taxon>Avipoxvirus</taxon>
        <taxon>Avipoxvirus canarypox</taxon>
        <taxon>Canarypox virus</taxon>
    </lineage>
</organism>
<dbReference type="Pfam" id="PF12796">
    <property type="entry name" value="Ank_2"/>
    <property type="match status" value="3"/>
</dbReference>
<proteinExistence type="predicted"/>
<dbReference type="PROSITE" id="PS50088">
    <property type="entry name" value="ANK_REPEAT"/>
    <property type="match status" value="8"/>
</dbReference>
<evidence type="ECO:0000256" key="2">
    <source>
        <dbReference type="ARBA" id="ARBA00023043"/>
    </source>
</evidence>
<feature type="repeat" description="ANK" evidence="3">
    <location>
        <begin position="216"/>
        <end position="248"/>
    </location>
</feature>
<gene>
    <name evidence="5" type="primary">SWPV2-006</name>
</gene>
<dbReference type="PROSITE" id="PS50297">
    <property type="entry name" value="ANK_REP_REGION"/>
    <property type="match status" value="6"/>
</dbReference>
<dbReference type="InterPro" id="IPR018272">
    <property type="entry name" value="PRANC_domain"/>
</dbReference>
<keyword evidence="2 3" id="KW-0040">ANK repeat</keyword>
<evidence type="ECO:0000256" key="1">
    <source>
        <dbReference type="ARBA" id="ARBA00022737"/>
    </source>
</evidence>
<evidence type="ECO:0000313" key="5">
    <source>
        <dbReference type="EMBL" id="ARE67224.1"/>
    </source>
</evidence>
<feature type="repeat" description="ANK" evidence="3">
    <location>
        <begin position="183"/>
        <end position="215"/>
    </location>
</feature>
<dbReference type="SUPFAM" id="SSF48403">
    <property type="entry name" value="Ankyrin repeat"/>
    <property type="match status" value="1"/>
</dbReference>
<dbReference type="SMART" id="SM00248">
    <property type="entry name" value="ANK"/>
    <property type="match status" value="11"/>
</dbReference>
<sequence length="688" mass="78171">MSNLCNTNYCEMCPDDLYRIMCYGNCLDIVSAIDNYDASQCENKSIPYTAIHQALQLRRLDVVEKIIQQNTESIYITDYKCHSTLHTICIIPNVMDIVISLTLDCDIILYINYVSIILNKYKLDEVCIHILKEAISGNDIHYDKINESIEYMKSIKERIQQDELRIAEMLLEGGADVNAKDIYSITPIHYAAKYGNARMVNLLLSYGADVNIIALDGLTVLECAVNSNNIDTIKAIIDNRSNINKNDLSLLNAISNKDLETSLLLYDAGFSVNSIDDCKNTPLHHASQTPSLSRLVPKLLERGADVNAKNIKGETPLYLMAKNGYDTENIRTLISLGADVNATDRMYNTPLHQASTLDRNKDIVITLLELGANVNARDYYEKTPIHYAAVRNSVVIINTLLDYGAEIEALSQKIGTALHFALCGTNPYTSVKTLIDRGANVNSKNKDLSTPLHYACKNNCKLDVIEMLLDNGADVNAVNIQNQYPLLIALGYHSIVNILLHYGAELRDSRVLSKSLNDNMFSFSYIIAHICIQDFTSHDIRNGVNSLKRVPTRFTSLRESFKEIIQSDDTFRRIWSRCNEELKDISKIRINMFYSLDIFITSKNMNLLHRLVNNPIMKEINTWHFCNYGDRLRTSVSLATDRHEILEKSRSKLDEILYTSDWYKLPPDIKLSILEFIDNNELSKIYNY</sequence>
<dbReference type="InterPro" id="IPR002110">
    <property type="entry name" value="Ankyrin_rpt"/>
</dbReference>
<protein>
    <submittedName>
        <fullName evidence="5">SWPV2-ORF006</fullName>
    </submittedName>
</protein>
<evidence type="ECO:0000256" key="3">
    <source>
        <dbReference type="PROSITE-ProRule" id="PRU00023"/>
    </source>
</evidence>
<name>A0A1V0QFW9_CNPV</name>
<dbReference type="Pfam" id="PF00023">
    <property type="entry name" value="Ank"/>
    <property type="match status" value="1"/>
</dbReference>
<dbReference type="Proteomes" id="UP000319767">
    <property type="component" value="Segment"/>
</dbReference>
<keyword evidence="1" id="KW-0677">Repeat</keyword>
<feature type="repeat" description="ANK" evidence="3">
    <location>
        <begin position="380"/>
        <end position="412"/>
    </location>
</feature>
<feature type="repeat" description="ANK" evidence="3">
    <location>
        <begin position="278"/>
        <end position="311"/>
    </location>
</feature>
<feature type="domain" description="PRANC" evidence="4">
    <location>
        <begin position="594"/>
        <end position="686"/>
    </location>
</feature>
<accession>A0A1V0QFW9</accession>